<comment type="caution">
    <text evidence="1">The sequence shown here is derived from an EMBL/GenBank/DDBJ whole genome shotgun (WGS) entry which is preliminary data.</text>
</comment>
<protein>
    <recommendedName>
        <fullName evidence="3">Flagellar protein</fullName>
    </recommendedName>
</protein>
<evidence type="ECO:0000313" key="2">
    <source>
        <dbReference type="Proteomes" id="UP000310636"/>
    </source>
</evidence>
<name>A0A4S4BH52_9BACL</name>
<dbReference type="Proteomes" id="UP000310636">
    <property type="component" value="Unassembled WGS sequence"/>
</dbReference>
<evidence type="ECO:0008006" key="3">
    <source>
        <dbReference type="Google" id="ProtNLM"/>
    </source>
</evidence>
<dbReference type="EMBL" id="SSOB01000050">
    <property type="protein sequence ID" value="THF73719.1"/>
    <property type="molecule type" value="Genomic_DNA"/>
</dbReference>
<reference evidence="1 2" key="1">
    <citation type="submission" date="2019-04" db="EMBL/GenBank/DDBJ databases">
        <title>Cohnella sp. nov. isolated from preserved vegetables.</title>
        <authorList>
            <person name="Lin S.-Y."/>
            <person name="Hung M.-H."/>
            <person name="Young C.-C."/>
        </authorList>
    </citation>
    <scope>NUCLEOTIDE SEQUENCE [LARGE SCALE GENOMIC DNA]</scope>
    <source>
        <strain evidence="1 2">CC-MHH1044</strain>
    </source>
</reference>
<organism evidence="1 2">
    <name type="scientific">Cohnella fermenti</name>
    <dbReference type="NCBI Taxonomy" id="2565925"/>
    <lineage>
        <taxon>Bacteria</taxon>
        <taxon>Bacillati</taxon>
        <taxon>Bacillota</taxon>
        <taxon>Bacilli</taxon>
        <taxon>Bacillales</taxon>
        <taxon>Paenibacillaceae</taxon>
        <taxon>Cohnella</taxon>
    </lineage>
</organism>
<keyword evidence="2" id="KW-1185">Reference proteome</keyword>
<proteinExistence type="predicted"/>
<dbReference type="AlphaFoldDB" id="A0A4S4BH52"/>
<gene>
    <name evidence="1" type="ORF">E6C55_27910</name>
</gene>
<sequence>MLNGPVVAQCTGCGSLYQKSSVHRNQCQACDAKEAELLSSIDRQLRRNRSLTNEQLSEAASVPLRQIRAWIRSGRIKLYDYPNLADSCDLCSSPIRSGKLCASCAGRIQSAVAHEYEQDRLMKERQKSVHSYYSKRAYS</sequence>
<dbReference type="OrthoDB" id="1739831at2"/>
<evidence type="ECO:0000313" key="1">
    <source>
        <dbReference type="EMBL" id="THF73719.1"/>
    </source>
</evidence>
<accession>A0A4S4BH52</accession>
<dbReference type="RefSeq" id="WP_136373120.1">
    <property type="nucleotide sequence ID" value="NZ_SSOB01000050.1"/>
</dbReference>